<dbReference type="GO" id="GO:0005886">
    <property type="term" value="C:plasma membrane"/>
    <property type="evidence" value="ECO:0007669"/>
    <property type="project" value="TreeGrafter"/>
</dbReference>
<evidence type="ECO:0000313" key="9">
    <source>
        <dbReference type="Proteomes" id="UP000822688"/>
    </source>
</evidence>
<evidence type="ECO:0000256" key="6">
    <source>
        <dbReference type="SAM" id="MobiDB-lite"/>
    </source>
</evidence>
<feature type="transmembrane region" description="Helical" evidence="7">
    <location>
        <begin position="199"/>
        <end position="220"/>
    </location>
</feature>
<comment type="caution">
    <text evidence="8">The sequence shown here is derived from an EMBL/GenBank/DDBJ whole genome shotgun (WGS) entry which is preliminary data.</text>
</comment>
<reference evidence="8" key="1">
    <citation type="submission" date="2020-06" db="EMBL/GenBank/DDBJ databases">
        <title>WGS assembly of Ceratodon purpureus strain R40.</title>
        <authorList>
            <person name="Carey S.B."/>
            <person name="Jenkins J."/>
            <person name="Shu S."/>
            <person name="Lovell J.T."/>
            <person name="Sreedasyam A."/>
            <person name="Maumus F."/>
            <person name="Tiley G.P."/>
            <person name="Fernandez-Pozo N."/>
            <person name="Barry K."/>
            <person name="Chen C."/>
            <person name="Wang M."/>
            <person name="Lipzen A."/>
            <person name="Daum C."/>
            <person name="Saski C.A."/>
            <person name="Payton A.C."/>
            <person name="Mcbreen J.C."/>
            <person name="Conrad R.E."/>
            <person name="Kollar L.M."/>
            <person name="Olsson S."/>
            <person name="Huttunen S."/>
            <person name="Landis J.B."/>
            <person name="Wickett N.J."/>
            <person name="Johnson M.G."/>
            <person name="Rensing S.A."/>
            <person name="Grimwood J."/>
            <person name="Schmutz J."/>
            <person name="Mcdaniel S.F."/>
        </authorList>
    </citation>
    <scope>NUCLEOTIDE SEQUENCE</scope>
    <source>
        <strain evidence="8">R40</strain>
    </source>
</reference>
<dbReference type="PANTHER" id="PTHR31123">
    <property type="entry name" value="ACCUMULATION OF DYADS PROTEIN 2-RELATED"/>
    <property type="match status" value="1"/>
</dbReference>
<keyword evidence="9" id="KW-1185">Reference proteome</keyword>
<dbReference type="Pfam" id="PF01184">
    <property type="entry name" value="Gpr1_Fun34_YaaH"/>
    <property type="match status" value="1"/>
</dbReference>
<evidence type="ECO:0000256" key="7">
    <source>
        <dbReference type="SAM" id="Phobius"/>
    </source>
</evidence>
<dbReference type="GO" id="GO:0015123">
    <property type="term" value="F:acetate transmembrane transporter activity"/>
    <property type="evidence" value="ECO:0007669"/>
    <property type="project" value="TreeGrafter"/>
</dbReference>
<evidence type="ECO:0000256" key="5">
    <source>
        <dbReference type="ARBA" id="ARBA00023136"/>
    </source>
</evidence>
<comment type="subcellular location">
    <subcellularLocation>
        <location evidence="1">Membrane</location>
        <topology evidence="1">Multi-pass membrane protein</topology>
    </subcellularLocation>
</comment>
<keyword evidence="4 7" id="KW-1133">Transmembrane helix</keyword>
<feature type="transmembrane region" description="Helical" evidence="7">
    <location>
        <begin position="169"/>
        <end position="187"/>
    </location>
</feature>
<name>A0A8T0G7W5_CERPU</name>
<gene>
    <name evidence="8" type="ORF">KC19_12G052600</name>
</gene>
<evidence type="ECO:0000313" key="8">
    <source>
        <dbReference type="EMBL" id="KAG0553968.1"/>
    </source>
</evidence>
<dbReference type="InterPro" id="IPR000791">
    <property type="entry name" value="Gpr1/Fun34/SatP-like"/>
</dbReference>
<feature type="region of interest" description="Disordered" evidence="6">
    <location>
        <begin position="1"/>
        <end position="22"/>
    </location>
</feature>
<dbReference type="PROSITE" id="PS01114">
    <property type="entry name" value="GPR1_FUN34_YAAH"/>
    <property type="match status" value="1"/>
</dbReference>
<dbReference type="EMBL" id="CM026433">
    <property type="protein sequence ID" value="KAG0553968.1"/>
    <property type="molecule type" value="Genomic_DNA"/>
</dbReference>
<comment type="similarity">
    <text evidence="2">Belongs to the acetate uptake transporter (AceTr) (TC 2.A.96) family.</text>
</comment>
<evidence type="ECO:0000256" key="1">
    <source>
        <dbReference type="ARBA" id="ARBA00004141"/>
    </source>
</evidence>
<dbReference type="Proteomes" id="UP000822688">
    <property type="component" value="Chromosome 12"/>
</dbReference>
<dbReference type="AlphaFoldDB" id="A0A8T0G7W5"/>
<dbReference type="OrthoDB" id="2012235at2759"/>
<feature type="transmembrane region" description="Helical" evidence="7">
    <location>
        <begin position="45"/>
        <end position="65"/>
    </location>
</feature>
<accession>A0A8T0G7W5</accession>
<organism evidence="8 9">
    <name type="scientific">Ceratodon purpureus</name>
    <name type="common">Fire moss</name>
    <name type="synonym">Dicranum purpureum</name>
    <dbReference type="NCBI Taxonomy" id="3225"/>
    <lineage>
        <taxon>Eukaryota</taxon>
        <taxon>Viridiplantae</taxon>
        <taxon>Streptophyta</taxon>
        <taxon>Embryophyta</taxon>
        <taxon>Bryophyta</taxon>
        <taxon>Bryophytina</taxon>
        <taxon>Bryopsida</taxon>
        <taxon>Dicranidae</taxon>
        <taxon>Pseudoditrichales</taxon>
        <taxon>Ditrichaceae</taxon>
        <taxon>Ceratodon</taxon>
    </lineage>
</organism>
<dbReference type="InterPro" id="IPR047622">
    <property type="entry name" value="GPR1_FUN34_YAAH"/>
</dbReference>
<protein>
    <submittedName>
        <fullName evidence="8">Uncharacterized protein</fullName>
    </submittedName>
</protein>
<feature type="transmembrane region" description="Helical" evidence="7">
    <location>
        <begin position="77"/>
        <end position="96"/>
    </location>
</feature>
<dbReference type="NCBIfam" id="NF038013">
    <property type="entry name" value="AceTr_1"/>
    <property type="match status" value="1"/>
</dbReference>
<feature type="transmembrane region" description="Helical" evidence="7">
    <location>
        <begin position="142"/>
        <end position="163"/>
    </location>
</feature>
<keyword evidence="5 7" id="KW-0472">Membrane</keyword>
<evidence type="ECO:0000256" key="3">
    <source>
        <dbReference type="ARBA" id="ARBA00022692"/>
    </source>
</evidence>
<proteinExistence type="inferred from homology"/>
<evidence type="ECO:0000256" key="4">
    <source>
        <dbReference type="ARBA" id="ARBA00022989"/>
    </source>
</evidence>
<dbReference type="InterPro" id="IPR051633">
    <property type="entry name" value="AceTr"/>
</dbReference>
<evidence type="ECO:0000256" key="2">
    <source>
        <dbReference type="ARBA" id="ARBA00005587"/>
    </source>
</evidence>
<dbReference type="PANTHER" id="PTHR31123:SF1">
    <property type="entry name" value="ACCUMULATION OF DYADS PROTEIN 2-RELATED"/>
    <property type="match status" value="1"/>
</dbReference>
<sequence length="238" mass="25622">MAERGHHGNGHGGYNGHGHHLEDGPIKPAPVPHVVPHVVRIANPAPLGLCGFALTTFVLSCHNAAIFGISVTTPPNVVVGLALFYGGLAQLLAGMWEFKTGNTFGATAFSSYGAFWLSWAAIQIPGFGIKAGYVSAGYERDFVNAIAIYLLAWTIFTFMMWLGTLRANIALSALFAFLTITFMLLCISDFRNSHGFKRAGGFMGIFTAIIAWYIALAGILTHENSYFVLPVGNLAKNR</sequence>
<keyword evidence="3 7" id="KW-0812">Transmembrane</keyword>